<feature type="transmembrane region" description="Helical" evidence="7">
    <location>
        <begin position="68"/>
        <end position="92"/>
    </location>
</feature>
<comment type="caution">
    <text evidence="9">The sequence shown here is derived from an EMBL/GenBank/DDBJ whole genome shotgun (WGS) entry which is preliminary data.</text>
</comment>
<feature type="compositionally biased region" description="Basic and acidic residues" evidence="6">
    <location>
        <begin position="143"/>
        <end position="153"/>
    </location>
</feature>
<feature type="coiled-coil region" evidence="5">
    <location>
        <begin position="834"/>
        <end position="879"/>
    </location>
</feature>
<dbReference type="Proteomes" id="UP000823674">
    <property type="component" value="Chromosome A09"/>
</dbReference>
<gene>
    <name evidence="9" type="primary">A09p053870.1_BraROA</name>
    <name evidence="9" type="ORF">IGI04_037123</name>
</gene>
<dbReference type="InterPro" id="IPR012919">
    <property type="entry name" value="SUN_dom"/>
</dbReference>
<feature type="domain" description="SUN" evidence="8">
    <location>
        <begin position="290"/>
        <end position="450"/>
    </location>
</feature>
<feature type="transmembrane region" description="Helical" evidence="7">
    <location>
        <begin position="888"/>
        <end position="909"/>
    </location>
</feature>
<feature type="compositionally biased region" description="Basic and acidic residues" evidence="6">
    <location>
        <begin position="160"/>
        <end position="177"/>
    </location>
</feature>
<evidence type="ECO:0000313" key="10">
    <source>
        <dbReference type="Proteomes" id="UP000823674"/>
    </source>
</evidence>
<evidence type="ECO:0000256" key="4">
    <source>
        <dbReference type="ARBA" id="ARBA00023136"/>
    </source>
</evidence>
<keyword evidence="5" id="KW-0175">Coiled coil</keyword>
<evidence type="ECO:0000256" key="2">
    <source>
        <dbReference type="ARBA" id="ARBA00022692"/>
    </source>
</evidence>
<dbReference type="Gene3D" id="2.60.120.260">
    <property type="entry name" value="Galactose-binding domain-like"/>
    <property type="match status" value="1"/>
</dbReference>
<feature type="region of interest" description="Disordered" evidence="6">
    <location>
        <begin position="703"/>
        <end position="752"/>
    </location>
</feature>
<feature type="compositionally biased region" description="Basic and acidic residues" evidence="6">
    <location>
        <begin position="125"/>
        <end position="135"/>
    </location>
</feature>
<dbReference type="PANTHER" id="PTHR12953:SF0">
    <property type="entry name" value="SUN DOMAIN-CONTAINING OSSIFICATION FACTOR"/>
    <property type="match status" value="1"/>
</dbReference>
<accession>A0ABQ7LGF0</accession>
<reference evidence="9 10" key="1">
    <citation type="submission" date="2021-03" db="EMBL/GenBank/DDBJ databases">
        <authorList>
            <person name="King G.J."/>
            <person name="Bancroft I."/>
            <person name="Baten A."/>
            <person name="Bloomfield J."/>
            <person name="Borpatragohain P."/>
            <person name="He Z."/>
            <person name="Irish N."/>
            <person name="Irwin J."/>
            <person name="Liu K."/>
            <person name="Mauleon R.P."/>
            <person name="Moore J."/>
            <person name="Morris R."/>
            <person name="Ostergaard L."/>
            <person name="Wang B."/>
            <person name="Wells R."/>
        </authorList>
    </citation>
    <scope>NUCLEOTIDE SEQUENCE [LARGE SCALE GENOMIC DNA]</scope>
    <source>
        <strain evidence="9">R-o-18</strain>
        <tissue evidence="9">Leaf</tissue>
    </source>
</reference>
<evidence type="ECO:0000256" key="3">
    <source>
        <dbReference type="ARBA" id="ARBA00022989"/>
    </source>
</evidence>
<dbReference type="PROSITE" id="PS51469">
    <property type="entry name" value="SUN"/>
    <property type="match status" value="1"/>
</dbReference>
<feature type="compositionally biased region" description="Basic and acidic residues" evidence="6">
    <location>
        <begin position="705"/>
        <end position="716"/>
    </location>
</feature>
<dbReference type="InterPro" id="IPR045120">
    <property type="entry name" value="Suco/Slp1-like"/>
</dbReference>
<feature type="region of interest" description="Disordered" evidence="6">
    <location>
        <begin position="284"/>
        <end position="304"/>
    </location>
</feature>
<keyword evidence="10" id="KW-1185">Reference proteome</keyword>
<organism evidence="9 10">
    <name type="scientific">Brassica rapa subsp. trilocularis</name>
    <dbReference type="NCBI Taxonomy" id="1813537"/>
    <lineage>
        <taxon>Eukaryota</taxon>
        <taxon>Viridiplantae</taxon>
        <taxon>Streptophyta</taxon>
        <taxon>Embryophyta</taxon>
        <taxon>Tracheophyta</taxon>
        <taxon>Spermatophyta</taxon>
        <taxon>Magnoliopsida</taxon>
        <taxon>eudicotyledons</taxon>
        <taxon>Gunneridae</taxon>
        <taxon>Pentapetalae</taxon>
        <taxon>rosids</taxon>
        <taxon>malvids</taxon>
        <taxon>Brassicales</taxon>
        <taxon>Brassicaceae</taxon>
        <taxon>Brassiceae</taxon>
        <taxon>Brassica</taxon>
    </lineage>
</organism>
<evidence type="ECO:0000256" key="5">
    <source>
        <dbReference type="SAM" id="Coils"/>
    </source>
</evidence>
<evidence type="ECO:0000256" key="6">
    <source>
        <dbReference type="SAM" id="MobiDB-lite"/>
    </source>
</evidence>
<dbReference type="SUPFAM" id="SSF49785">
    <property type="entry name" value="Galactose-binding domain-like"/>
    <property type="match status" value="1"/>
</dbReference>
<comment type="subcellular location">
    <subcellularLocation>
        <location evidence="1">Endomembrane system</location>
    </subcellularLocation>
</comment>
<dbReference type="InterPro" id="IPR008979">
    <property type="entry name" value="Galactose-bd-like_sf"/>
</dbReference>
<evidence type="ECO:0000256" key="1">
    <source>
        <dbReference type="ARBA" id="ARBA00004308"/>
    </source>
</evidence>
<feature type="transmembrane region" description="Helical" evidence="7">
    <location>
        <begin position="645"/>
        <end position="666"/>
    </location>
</feature>
<feature type="region of interest" description="Disordered" evidence="6">
    <location>
        <begin position="466"/>
        <end position="528"/>
    </location>
</feature>
<evidence type="ECO:0000313" key="9">
    <source>
        <dbReference type="EMBL" id="KAG5385653.1"/>
    </source>
</evidence>
<dbReference type="PANTHER" id="PTHR12953">
    <property type="entry name" value="MEMBRANE PROTEIN CH1 RELATED"/>
    <property type="match status" value="1"/>
</dbReference>
<name>A0ABQ7LGF0_BRACM</name>
<dbReference type="Pfam" id="PF07738">
    <property type="entry name" value="Sad1_UNC"/>
    <property type="match status" value="1"/>
</dbReference>
<evidence type="ECO:0000256" key="7">
    <source>
        <dbReference type="SAM" id="Phobius"/>
    </source>
</evidence>
<feature type="region of interest" description="Disordered" evidence="6">
    <location>
        <begin position="112"/>
        <end position="177"/>
    </location>
</feature>
<protein>
    <recommendedName>
        <fullName evidence="8">SUN domain-containing protein</fullName>
    </recommendedName>
</protein>
<keyword evidence="2 7" id="KW-0812">Transmembrane</keyword>
<proteinExistence type="predicted"/>
<sequence>MGTSHRRLHPSSDKILLSRLRLVLSADHSLLILNPNRRRSGAHHISFLRLLLRRRVSHKSFNGMKTSFYKVSLSLVFLLWLLLFLSTLLISLGDGAKDAPLVHSVGISDPDETAVPFDGSSEGSGDQKKSVKQEDTNSIVSWKDTESKDKDDFLNQSEANRTDTKGSDAESKDTDFLKQSEMNKTVLWNDAESKDIELLKQSQTNKTCTGNDTEDTKGNEFFKKIQTNKTVTGNGTENKDNEILKQNQKINKTDPGSGTEEINASKPDQLSRAVPLGLDEFKSRASHTRNKSLSSQISGVTHRMEPGGKEYNYASASKGAKVLSSNKEAKGAASILSRDNDKYLRNPCSAEGKYVVIELSEETLVNTIKIANFEHYSSNLKEFELQGTLVYPTDTWVHMGNFTAANVKQEQNFTLVEPKWVRYLKLRLLSHYGSEFYCTLSLVEVYGVDAVERMLEDLISVEDNMKEKPVKQQAESSEGDDGSDRIVETEKELESSPESTVAKAEASMASNKITEPVEEVRRHQPGSRMPGDTVLKILMQKLRSLDVNLSVLERYLEELNTRYGNIFKEMDHETDVREKTIATLRLDVEGVKERQERMVSEAEEMKEWRKRVETEMERAEKENDNVSKRVEEVWQKIEWMEKKGLIVFTVCIGFGTMAVIAVLVGIGTGRAEKTGGGEVYGVDAVERMLEDLIAVEDNKNIFNTREGDSEQKEKPVKQQAESLEGDDGSTEREKELETSPENAVAKAEASMASNKITEPVEEVRRHQPGSRMPGDTVLKILMQKLRSLDVNLSVLERYLEELNTRYGNIFKEMDHETEAREKVIETLRLDVEGMKERQERMVSEAEEMKEWRKRVEREMERAEKENEKVSKRVEEVWQRVEWMEKKGLIVFTLCIGFGTMAVIAVLVGIGTGRAEKTGGGGWMLLLICSTFIMFVLSL</sequence>
<feature type="compositionally biased region" description="Basic and acidic residues" evidence="6">
    <location>
        <begin position="482"/>
        <end position="494"/>
    </location>
</feature>
<dbReference type="EMBL" id="JADBGQ010000008">
    <property type="protein sequence ID" value="KAG5385653.1"/>
    <property type="molecule type" value="Genomic_DNA"/>
</dbReference>
<feature type="transmembrane region" description="Helical" evidence="7">
    <location>
        <begin position="921"/>
        <end position="937"/>
    </location>
</feature>
<keyword evidence="3 7" id="KW-1133">Transmembrane helix</keyword>
<feature type="coiled-coil region" evidence="5">
    <location>
        <begin position="591"/>
        <end position="636"/>
    </location>
</feature>
<evidence type="ECO:0000259" key="8">
    <source>
        <dbReference type="PROSITE" id="PS51469"/>
    </source>
</evidence>
<keyword evidence="4 7" id="KW-0472">Membrane</keyword>
<feature type="region of interest" description="Disordered" evidence="6">
    <location>
        <begin position="247"/>
        <end position="268"/>
    </location>
</feature>